<keyword evidence="2" id="KW-0812">Transmembrane</keyword>
<proteinExistence type="predicted"/>
<comment type="caution">
    <text evidence="3">The sequence shown here is derived from an EMBL/GenBank/DDBJ whole genome shotgun (WGS) entry which is preliminary data.</text>
</comment>
<feature type="transmembrane region" description="Helical" evidence="2">
    <location>
        <begin position="286"/>
        <end position="306"/>
    </location>
</feature>
<feature type="transmembrane region" description="Helical" evidence="2">
    <location>
        <begin position="352"/>
        <end position="378"/>
    </location>
</feature>
<feature type="transmembrane region" description="Helical" evidence="2">
    <location>
        <begin position="258"/>
        <end position="280"/>
    </location>
</feature>
<dbReference type="AlphaFoldDB" id="A0A9P9L0N5"/>
<name>A0A9P9L0N5_FUSSL</name>
<organism evidence="3 4">
    <name type="scientific">Fusarium solani</name>
    <name type="common">Filamentous fungus</name>
    <dbReference type="NCBI Taxonomy" id="169388"/>
    <lineage>
        <taxon>Eukaryota</taxon>
        <taxon>Fungi</taxon>
        <taxon>Dikarya</taxon>
        <taxon>Ascomycota</taxon>
        <taxon>Pezizomycotina</taxon>
        <taxon>Sordariomycetes</taxon>
        <taxon>Hypocreomycetidae</taxon>
        <taxon>Hypocreales</taxon>
        <taxon>Nectriaceae</taxon>
        <taxon>Fusarium</taxon>
        <taxon>Fusarium solani species complex</taxon>
    </lineage>
</organism>
<feature type="transmembrane region" description="Helical" evidence="2">
    <location>
        <begin position="313"/>
        <end position="340"/>
    </location>
</feature>
<keyword evidence="2" id="KW-1133">Transmembrane helix</keyword>
<feature type="transmembrane region" description="Helical" evidence="2">
    <location>
        <begin position="187"/>
        <end position="209"/>
    </location>
</feature>
<keyword evidence="4" id="KW-1185">Reference proteome</keyword>
<feature type="compositionally biased region" description="Polar residues" evidence="1">
    <location>
        <begin position="417"/>
        <end position="443"/>
    </location>
</feature>
<feature type="transmembrane region" description="Helical" evidence="2">
    <location>
        <begin position="221"/>
        <end position="246"/>
    </location>
</feature>
<accession>A0A9P9L0N5</accession>
<sequence>MYSLLPTINSSIELLKFSTTLISPSPPVVSQLKHRYIALRNTTLGPSGDSILTTFLTTVTLANMVHLEDDDETERLDPPGWKDFIPIVRLLIVPYNPIMEFARNAGPNSTANGVFLSLYITFWFGMFIFFFCKGFLDETTGDVIVCSSILCYLVAGFCYSFILIANQVRRELRPNTRWTTSEHMNRLLSGTWWCFTLFVRLLFTPYIRITNQGRKGILGMAYYTAMGLCLAMLYVGCPFFFVGALLDPPFNEIRRDYWGLSRIFFFSSSALYCLVLATTGHSGHLLWRYFTAAIRFLLTPYSFLVAEAGGSGIVLTVHAIFVCLLVTCFLLLSAWLFYLALLDPCISDANRIGLWLASIVSLLVAACMYVLTLATAIGSTMEDWHLEKVLVASLLGRLGIEPRASSLKPNPKHQRESSPAPSETMGTASEPNPTTNPLTSAHNDQLLGG</sequence>
<dbReference type="Proteomes" id="UP000736672">
    <property type="component" value="Unassembled WGS sequence"/>
</dbReference>
<reference evidence="3" key="1">
    <citation type="journal article" date="2021" name="Nat. Commun.">
        <title>Genetic determinants of endophytism in the Arabidopsis root mycobiome.</title>
        <authorList>
            <person name="Mesny F."/>
            <person name="Miyauchi S."/>
            <person name="Thiergart T."/>
            <person name="Pickel B."/>
            <person name="Atanasova L."/>
            <person name="Karlsson M."/>
            <person name="Huettel B."/>
            <person name="Barry K.W."/>
            <person name="Haridas S."/>
            <person name="Chen C."/>
            <person name="Bauer D."/>
            <person name="Andreopoulos W."/>
            <person name="Pangilinan J."/>
            <person name="LaButti K."/>
            <person name="Riley R."/>
            <person name="Lipzen A."/>
            <person name="Clum A."/>
            <person name="Drula E."/>
            <person name="Henrissat B."/>
            <person name="Kohler A."/>
            <person name="Grigoriev I.V."/>
            <person name="Martin F.M."/>
            <person name="Hacquard S."/>
        </authorList>
    </citation>
    <scope>NUCLEOTIDE SEQUENCE</scope>
    <source>
        <strain evidence="3">FSSC 5 MPI-SDFR-AT-0091</strain>
    </source>
</reference>
<gene>
    <name evidence="3" type="ORF">B0J15DRAFT_544692</name>
</gene>
<dbReference type="EMBL" id="JAGTJS010000004">
    <property type="protein sequence ID" value="KAH7271820.1"/>
    <property type="molecule type" value="Genomic_DNA"/>
</dbReference>
<evidence type="ECO:0000256" key="1">
    <source>
        <dbReference type="SAM" id="MobiDB-lite"/>
    </source>
</evidence>
<feature type="region of interest" description="Disordered" evidence="1">
    <location>
        <begin position="405"/>
        <end position="449"/>
    </location>
</feature>
<protein>
    <submittedName>
        <fullName evidence="3">Uncharacterized protein</fullName>
    </submittedName>
</protein>
<dbReference type="OrthoDB" id="5066940at2759"/>
<evidence type="ECO:0000313" key="3">
    <source>
        <dbReference type="EMBL" id="KAH7271820.1"/>
    </source>
</evidence>
<feature type="transmembrane region" description="Helical" evidence="2">
    <location>
        <begin position="113"/>
        <end position="136"/>
    </location>
</feature>
<keyword evidence="2" id="KW-0472">Membrane</keyword>
<feature type="transmembrane region" description="Helical" evidence="2">
    <location>
        <begin position="142"/>
        <end position="166"/>
    </location>
</feature>
<evidence type="ECO:0000313" key="4">
    <source>
        <dbReference type="Proteomes" id="UP000736672"/>
    </source>
</evidence>
<evidence type="ECO:0000256" key="2">
    <source>
        <dbReference type="SAM" id="Phobius"/>
    </source>
</evidence>